<accession>W0LPG8</accession>
<comment type="subcellular location">
    <subcellularLocation>
        <location evidence="1 6">Secreted</location>
    </subcellularLocation>
</comment>
<keyword evidence="3 6" id="KW-0800">Toxin</keyword>
<feature type="disulfide bond" evidence="6">
    <location>
        <begin position="156"/>
        <end position="168"/>
    </location>
</feature>
<keyword evidence="8" id="KW-0732">Signal</keyword>
<feature type="domain" description="Oxytoxin-type inhibitor cystine knot (ICK)" evidence="9">
    <location>
        <begin position="132"/>
        <end position="185"/>
    </location>
</feature>
<evidence type="ECO:0000256" key="5">
    <source>
        <dbReference type="ARBA" id="ARBA00023157"/>
    </source>
</evidence>
<sequence>MKIALVLLGFCALYLVHATSEQETELEASDVQELEDALDLIDETSFESLEDEMEIARKKSRRGGKSGKSSKSGKSNKSGKDKSLLDKAVNLYQKGEKLAQNKNVQQAAKIGMNILSKIVSGGPHPPGTPVGNNKCWALGTTCSNDCDCCPEHHCHCPAKTWTFGLLRCYCHENHDGKANKCPPPAEETPSE</sequence>
<evidence type="ECO:0000256" key="8">
    <source>
        <dbReference type="SAM" id="SignalP"/>
    </source>
</evidence>
<dbReference type="ArachnoServer" id="AS001779">
    <property type="toxin name" value="U2-oxotoxin-Ot1b"/>
</dbReference>
<evidence type="ECO:0000256" key="3">
    <source>
        <dbReference type="ARBA" id="ARBA00022656"/>
    </source>
</evidence>
<dbReference type="InterPro" id="IPR044061">
    <property type="entry name" value="OXYTX_ICK"/>
</dbReference>
<evidence type="ECO:0000256" key="4">
    <source>
        <dbReference type="ARBA" id="ARBA00022854"/>
    </source>
</evidence>
<keyword evidence="2 6" id="KW-0964">Secreted</keyword>
<dbReference type="PROSITE" id="PS51861">
    <property type="entry name" value="OXYTX_ICK"/>
    <property type="match status" value="1"/>
</dbReference>
<evidence type="ECO:0000256" key="1">
    <source>
        <dbReference type="ARBA" id="ARBA00004613"/>
    </source>
</evidence>
<feature type="chain" id="PRO_5004792090" evidence="8">
    <location>
        <begin position="19"/>
        <end position="191"/>
    </location>
</feature>
<dbReference type="GO" id="GO:0005576">
    <property type="term" value="C:extracellular region"/>
    <property type="evidence" value="ECO:0007669"/>
    <property type="project" value="UniProtKB-SubCell"/>
</dbReference>
<reference evidence="10" key="1">
    <citation type="journal article" date="2014" name="FEBS Lett.">
        <title>Genes and evolution of two-domain toxins from lynx spider venom.</title>
        <authorList>
            <person name="Sachkova M.Y."/>
            <person name="Slavokhotova A.A."/>
            <person name="Grishin E.V."/>
            <person name="Vassilevski A.A."/>
        </authorList>
    </citation>
    <scope>NUCLEOTIDE SEQUENCE</scope>
    <source>
        <tissue evidence="10">Venom gland</tissue>
    </source>
</reference>
<proteinExistence type="evidence at transcript level"/>
<evidence type="ECO:0000313" key="10">
    <source>
        <dbReference type="EMBL" id="AHG24509.1"/>
    </source>
</evidence>
<name>W0LPG8_OXYTA</name>
<feature type="disulfide bond" evidence="6">
    <location>
        <begin position="148"/>
        <end position="170"/>
    </location>
</feature>
<dbReference type="EMBL" id="KF766551">
    <property type="protein sequence ID" value="AHG24509.1"/>
    <property type="molecule type" value="mRNA"/>
</dbReference>
<organism evidence="10">
    <name type="scientific">Oxyopes takobius</name>
    <name type="common">Lynx spider</name>
    <name type="synonym">Oxyopes foliiformis</name>
    <dbReference type="NCBI Taxonomy" id="666126"/>
    <lineage>
        <taxon>Eukaryota</taxon>
        <taxon>Metazoa</taxon>
        <taxon>Ecdysozoa</taxon>
        <taxon>Arthropoda</taxon>
        <taxon>Chelicerata</taxon>
        <taxon>Arachnida</taxon>
        <taxon>Araneae</taxon>
        <taxon>Araneomorphae</taxon>
        <taxon>Entelegynae</taxon>
        <taxon>Lycosoidea</taxon>
        <taxon>Oxyopidae</taxon>
        <taxon>Oxyopes</taxon>
    </lineage>
</organism>
<comment type="domain">
    <text evidence="6">The presence of a 'disulfide through disulfide knot' structurally defines this protein as a knottin.</text>
</comment>
<feature type="disulfide bond" evidence="6">
    <location>
        <begin position="135"/>
        <end position="149"/>
    </location>
</feature>
<feature type="disulfide bond" evidence="6">
    <location>
        <begin position="142"/>
        <end position="154"/>
    </location>
</feature>
<feature type="region of interest" description="Disordered" evidence="7">
    <location>
        <begin position="55"/>
        <end position="81"/>
    </location>
</feature>
<feature type="disulfide bond" evidence="6">
    <location>
        <begin position="146"/>
        <end position="181"/>
    </location>
</feature>
<keyword evidence="5 6" id="KW-1015">Disulfide bond</keyword>
<evidence type="ECO:0000256" key="6">
    <source>
        <dbReference type="PROSITE-ProRule" id="PRU01208"/>
    </source>
</evidence>
<dbReference type="AlphaFoldDB" id="W0LPG8"/>
<keyword evidence="4 6" id="KW-0960">Knottin</keyword>
<feature type="signal peptide" evidence="8">
    <location>
        <begin position="1"/>
        <end position="18"/>
    </location>
</feature>
<dbReference type="GO" id="GO:0090729">
    <property type="term" value="F:toxin activity"/>
    <property type="evidence" value="ECO:0007669"/>
    <property type="project" value="UniProtKB-UniRule"/>
</dbReference>
<evidence type="ECO:0000256" key="2">
    <source>
        <dbReference type="ARBA" id="ARBA00022525"/>
    </source>
</evidence>
<evidence type="ECO:0000259" key="9">
    <source>
        <dbReference type="PROSITE" id="PS51861"/>
    </source>
</evidence>
<feature type="compositionally biased region" description="Low complexity" evidence="7">
    <location>
        <begin position="67"/>
        <end position="76"/>
    </location>
</feature>
<evidence type="ECO:0000256" key="7">
    <source>
        <dbReference type="SAM" id="MobiDB-lite"/>
    </source>
</evidence>
<protein>
    <submittedName>
        <fullName evidence="10">Tx-3b</fullName>
    </submittedName>
</protein>